<protein>
    <submittedName>
        <fullName evidence="1">Sarcosine oxidase subunit gamma family protein</fullName>
    </submittedName>
</protein>
<name>A0ABT5T6D5_9RHOB</name>
<dbReference type="InterPro" id="IPR007375">
    <property type="entry name" value="SoxG"/>
</dbReference>
<evidence type="ECO:0000313" key="1">
    <source>
        <dbReference type="EMBL" id="MDD7970677.1"/>
    </source>
</evidence>
<organism evidence="1 2">
    <name type="scientific">Roseinatronobacter alkalisoli</name>
    <dbReference type="NCBI Taxonomy" id="3028235"/>
    <lineage>
        <taxon>Bacteria</taxon>
        <taxon>Pseudomonadati</taxon>
        <taxon>Pseudomonadota</taxon>
        <taxon>Alphaproteobacteria</taxon>
        <taxon>Rhodobacterales</taxon>
        <taxon>Paracoccaceae</taxon>
        <taxon>Roseinatronobacter</taxon>
    </lineage>
</organism>
<sequence>MSDMLNSALPGAGFAGFVTVNEAGLRGMITLRGDLSSPVLAGVLKDAMGLDMPAQRRVTQAGTAFAAWMSPDELLLMLPYDQAGAMAQKLAGALAGEFATVANVSDARAVFTLQGAAVFDALAKICPVDFSDFAEGDIRRTRAAQVAAALWVSGADQVTLVCFRSVAQYMFDLLCAAAAPGSEPALYA</sequence>
<dbReference type="Gene3D" id="3.30.1360.120">
    <property type="entry name" value="Probable tRNA modification gtpase trme, domain 1"/>
    <property type="match status" value="1"/>
</dbReference>
<dbReference type="SUPFAM" id="SSF103025">
    <property type="entry name" value="Folate-binding domain"/>
    <property type="match status" value="1"/>
</dbReference>
<dbReference type="InterPro" id="IPR027266">
    <property type="entry name" value="TrmE/GcvT-like"/>
</dbReference>
<accession>A0ABT5T6D5</accession>
<keyword evidence="2" id="KW-1185">Reference proteome</keyword>
<proteinExistence type="predicted"/>
<dbReference type="Pfam" id="PF04268">
    <property type="entry name" value="SoxG"/>
    <property type="match status" value="1"/>
</dbReference>
<dbReference type="Gene3D" id="3.30.70.1520">
    <property type="entry name" value="Heterotetrameric sarcosine oxidase"/>
    <property type="match status" value="1"/>
</dbReference>
<comment type="caution">
    <text evidence="1">The sequence shown here is derived from an EMBL/GenBank/DDBJ whole genome shotgun (WGS) entry which is preliminary data.</text>
</comment>
<dbReference type="EMBL" id="JAQZSM010000004">
    <property type="protein sequence ID" value="MDD7970677.1"/>
    <property type="molecule type" value="Genomic_DNA"/>
</dbReference>
<dbReference type="Proteomes" id="UP001431784">
    <property type="component" value="Unassembled WGS sequence"/>
</dbReference>
<dbReference type="RefSeq" id="WP_274351364.1">
    <property type="nucleotide sequence ID" value="NZ_JAQZSM010000004.1"/>
</dbReference>
<reference evidence="1" key="1">
    <citation type="submission" date="2023-02" db="EMBL/GenBank/DDBJ databases">
        <title>Description of Roseinatronobacter alkalisoli sp. nov., an alkaliphilic bacerium isolated from soda soil.</title>
        <authorList>
            <person name="Wei W."/>
        </authorList>
    </citation>
    <scope>NUCLEOTIDE SEQUENCE</scope>
    <source>
        <strain evidence="1">HJB301</strain>
    </source>
</reference>
<evidence type="ECO:0000313" key="2">
    <source>
        <dbReference type="Proteomes" id="UP001431784"/>
    </source>
</evidence>
<gene>
    <name evidence="1" type="ORF">PUT78_06165</name>
</gene>